<dbReference type="InterPro" id="IPR025965">
    <property type="entry name" value="FlgD/Vpr_Ig-like"/>
</dbReference>
<dbReference type="Proteomes" id="UP001321520">
    <property type="component" value="Chromosome"/>
</dbReference>
<dbReference type="EMBL" id="CP098023">
    <property type="protein sequence ID" value="WKD48530.1"/>
    <property type="molecule type" value="Genomic_DNA"/>
</dbReference>
<sequence length="371" mass="41248">MYKSNWGRALAAIATLATGLLSIGVQALAITQVSVDKQVFEPARGERARIRFVLDEPARIALALYDGRDRLVRVVEGGEVAAGVQQLSWDGLDLHGHPVPAEAYSYTLSATNNERSVTHDLTDLTGGARVEVADVRWDTDAGRIRYHLSQPARVSIRLGLKAGGPLLRTLLDWAPRPGGAQAESWDGWDESQVLKIDAHPRLNLAVTAYALPQNTLFVGERPQRVAFADLPAEKRREKNTTGPRTKRMYHHADQPLERRGDIATHLSLGIDAERDSEGRWRVSGTVPLRLHVAQKDRARLLAQRFEPVFYVDGIFAFENEVGFLPMTWQWDSRRVSAGEHFVTVNVRGYEGNFGTATLKLWVERPPAASEP</sequence>
<organism evidence="2 3">
    <name type="scientific">Microbulbifer spongiae</name>
    <dbReference type="NCBI Taxonomy" id="2944933"/>
    <lineage>
        <taxon>Bacteria</taxon>
        <taxon>Pseudomonadati</taxon>
        <taxon>Pseudomonadota</taxon>
        <taxon>Gammaproteobacteria</taxon>
        <taxon>Cellvibrionales</taxon>
        <taxon>Microbulbiferaceae</taxon>
        <taxon>Microbulbifer</taxon>
    </lineage>
</organism>
<proteinExistence type="predicted"/>
<keyword evidence="3" id="KW-1185">Reference proteome</keyword>
<dbReference type="Gene3D" id="2.60.40.4070">
    <property type="match status" value="1"/>
</dbReference>
<reference evidence="2 3" key="1">
    <citation type="submission" date="2022-05" db="EMBL/GenBank/DDBJ databases">
        <title>Microbulbifer sp. nov., isolated from sponge.</title>
        <authorList>
            <person name="Gao L."/>
        </authorList>
    </citation>
    <scope>NUCLEOTIDE SEQUENCE [LARGE SCALE GENOMIC DNA]</scope>
    <source>
        <strain evidence="2 3">MI-G</strain>
    </source>
</reference>
<evidence type="ECO:0000313" key="3">
    <source>
        <dbReference type="Proteomes" id="UP001321520"/>
    </source>
</evidence>
<dbReference type="RefSeq" id="WP_301414290.1">
    <property type="nucleotide sequence ID" value="NZ_CP098023.1"/>
</dbReference>
<name>A0ABY9EAZ1_9GAMM</name>
<accession>A0ABY9EAZ1</accession>
<evidence type="ECO:0000259" key="1">
    <source>
        <dbReference type="Pfam" id="PF13860"/>
    </source>
</evidence>
<evidence type="ECO:0000313" key="2">
    <source>
        <dbReference type="EMBL" id="WKD48530.1"/>
    </source>
</evidence>
<feature type="domain" description="FlgD/Vpr Ig-like" evidence="1">
    <location>
        <begin position="45"/>
        <end position="113"/>
    </location>
</feature>
<dbReference type="Pfam" id="PF13860">
    <property type="entry name" value="FlgD_ig"/>
    <property type="match status" value="1"/>
</dbReference>
<protein>
    <recommendedName>
        <fullName evidence="1">FlgD/Vpr Ig-like domain-containing protein</fullName>
    </recommendedName>
</protein>
<gene>
    <name evidence="2" type="ORF">M8T91_11410</name>
</gene>